<name>A0AA51RE39_9BACT</name>
<feature type="transmembrane region" description="Helical" evidence="9">
    <location>
        <begin position="328"/>
        <end position="349"/>
    </location>
</feature>
<dbReference type="Gene3D" id="1.10.357.20">
    <property type="entry name" value="SLC41 divalent cation transporters, integral membrane domain"/>
    <property type="match status" value="1"/>
</dbReference>
<keyword evidence="9" id="KW-1003">Cell membrane</keyword>
<dbReference type="SUPFAM" id="SSF161093">
    <property type="entry name" value="MgtE membrane domain-like"/>
    <property type="match status" value="1"/>
</dbReference>
<dbReference type="Proteomes" id="UP001230496">
    <property type="component" value="Chromosome"/>
</dbReference>
<dbReference type="Gene3D" id="1.25.60.10">
    <property type="entry name" value="MgtE N-terminal domain-like"/>
    <property type="match status" value="1"/>
</dbReference>
<dbReference type="GO" id="GO:0005886">
    <property type="term" value="C:plasma membrane"/>
    <property type="evidence" value="ECO:0007669"/>
    <property type="project" value="UniProtKB-SubCell"/>
</dbReference>
<feature type="domain" description="CBS" evidence="10">
    <location>
        <begin position="214"/>
        <end position="270"/>
    </location>
</feature>
<evidence type="ECO:0000313" key="12">
    <source>
        <dbReference type="Proteomes" id="UP001230496"/>
    </source>
</evidence>
<dbReference type="InterPro" id="IPR006668">
    <property type="entry name" value="Mg_transptr_MgtE_intracell_dom"/>
</dbReference>
<keyword evidence="5 9" id="KW-0460">Magnesium</keyword>
<dbReference type="Pfam" id="PF01769">
    <property type="entry name" value="MgtE"/>
    <property type="match status" value="1"/>
</dbReference>
<dbReference type="Pfam" id="PF00571">
    <property type="entry name" value="CBS"/>
    <property type="match status" value="2"/>
</dbReference>
<keyword evidence="3 9" id="KW-0813">Transport</keyword>
<dbReference type="InterPro" id="IPR006669">
    <property type="entry name" value="MgtE_transporter"/>
</dbReference>
<keyword evidence="9" id="KW-0479">Metal-binding</keyword>
<keyword evidence="4 9" id="KW-0812">Transmembrane</keyword>
<dbReference type="RefSeq" id="WP_308349348.1">
    <property type="nucleotide sequence ID" value="NZ_CP129971.1"/>
</dbReference>
<dbReference type="KEGG" id="msaa:QYS49_12100"/>
<evidence type="ECO:0000256" key="1">
    <source>
        <dbReference type="ARBA" id="ARBA00004141"/>
    </source>
</evidence>
<evidence type="ECO:0000256" key="7">
    <source>
        <dbReference type="ARBA" id="ARBA00023136"/>
    </source>
</evidence>
<evidence type="ECO:0000256" key="2">
    <source>
        <dbReference type="ARBA" id="ARBA00009749"/>
    </source>
</evidence>
<dbReference type="InterPro" id="IPR038076">
    <property type="entry name" value="MgtE_N_sf"/>
</dbReference>
<comment type="function">
    <text evidence="9">Acts as a magnesium transporter.</text>
</comment>
<dbReference type="Gene3D" id="3.10.580.10">
    <property type="entry name" value="CBS-domain"/>
    <property type="match status" value="1"/>
</dbReference>
<sequence>MEKLEEKEHIDQFELSKEYLEKLQLAISEQDDQFIKNTLDETNPADISTILLEFETEESRYVLDVLENEVSAEVINDLDEDVRSKYLKEFNTTEIAAMLNELDSDDAVDIINELPLKDREEVIASLENKEKAKNILDLLRYEEDVAGGLMAKELIKANENWSINQCIEEIRRQAENVEKIYSVYVVNDQNVLLGRVSLKKIILADDHLKVKDLYDEDVISVETYMDEVDVAEVMRKYDLDAVPVVNVQGKLMGRITIDDIVDVITELAEEERQMMAGISEDVEEDDSVWMLTRARLPWLIIGMFGGILGAQFIGVFEKDILMVPAMAFFIPLITATGGNVGIQSSSIVLQSLASKSVFDDSFLKRITKVLAVAILNGIVIAGIVMGMNLILGQEIKLAIVVSIALFTVVLLASFMGTVTPLVLDKLGINPALAAGPFITTANDLLGLLVYFSVAHFLLI</sequence>
<gene>
    <name evidence="11" type="primary">mgtE</name>
    <name evidence="11" type="ORF">QYS49_12100</name>
</gene>
<dbReference type="SMART" id="SM00116">
    <property type="entry name" value="CBS"/>
    <property type="match status" value="2"/>
</dbReference>
<protein>
    <recommendedName>
        <fullName evidence="9">Magnesium transporter MgtE</fullName>
    </recommendedName>
</protein>
<evidence type="ECO:0000256" key="6">
    <source>
        <dbReference type="ARBA" id="ARBA00022989"/>
    </source>
</evidence>
<evidence type="ECO:0000259" key="10">
    <source>
        <dbReference type="PROSITE" id="PS51371"/>
    </source>
</evidence>
<dbReference type="CDD" id="cd04606">
    <property type="entry name" value="CBS_pair_Mg_transporter"/>
    <property type="match status" value="1"/>
</dbReference>
<dbReference type="PANTHER" id="PTHR43773">
    <property type="entry name" value="MAGNESIUM TRANSPORTER MGTE"/>
    <property type="match status" value="1"/>
</dbReference>
<evidence type="ECO:0000256" key="4">
    <source>
        <dbReference type="ARBA" id="ARBA00022692"/>
    </source>
</evidence>
<keyword evidence="12" id="KW-1185">Reference proteome</keyword>
<dbReference type="EMBL" id="CP129971">
    <property type="protein sequence ID" value="WMN11714.1"/>
    <property type="molecule type" value="Genomic_DNA"/>
</dbReference>
<evidence type="ECO:0000313" key="11">
    <source>
        <dbReference type="EMBL" id="WMN11714.1"/>
    </source>
</evidence>
<feature type="transmembrane region" description="Helical" evidence="9">
    <location>
        <begin position="296"/>
        <end position="316"/>
    </location>
</feature>
<dbReference type="Pfam" id="PF03448">
    <property type="entry name" value="MgtE_N"/>
    <property type="match status" value="1"/>
</dbReference>
<dbReference type="InterPro" id="IPR006667">
    <property type="entry name" value="SLC41_membr_dom"/>
</dbReference>
<feature type="domain" description="CBS" evidence="10">
    <location>
        <begin position="150"/>
        <end position="213"/>
    </location>
</feature>
<proteinExistence type="inferred from homology"/>
<feature type="transmembrane region" description="Helical" evidence="9">
    <location>
        <begin position="369"/>
        <end position="390"/>
    </location>
</feature>
<evidence type="ECO:0000256" key="9">
    <source>
        <dbReference type="RuleBase" id="RU362011"/>
    </source>
</evidence>
<evidence type="ECO:0000256" key="8">
    <source>
        <dbReference type="PROSITE-ProRule" id="PRU00703"/>
    </source>
</evidence>
<dbReference type="SUPFAM" id="SSF54631">
    <property type="entry name" value="CBS-domain pair"/>
    <property type="match status" value="1"/>
</dbReference>
<comment type="subcellular location">
    <subcellularLocation>
        <location evidence="9">Cell membrane</location>
        <topology evidence="9">Multi-pass membrane protein</topology>
    </subcellularLocation>
    <subcellularLocation>
        <location evidence="1">Membrane</location>
        <topology evidence="1">Multi-pass membrane protein</topology>
    </subcellularLocation>
</comment>
<evidence type="ECO:0000256" key="3">
    <source>
        <dbReference type="ARBA" id="ARBA00022448"/>
    </source>
</evidence>
<dbReference type="PANTHER" id="PTHR43773:SF1">
    <property type="entry name" value="MAGNESIUM TRANSPORTER MGTE"/>
    <property type="match status" value="1"/>
</dbReference>
<comment type="similarity">
    <text evidence="2 9">Belongs to the SLC41A transporter family.</text>
</comment>
<accession>A0AA51RE39</accession>
<dbReference type="AlphaFoldDB" id="A0AA51RE39"/>
<keyword evidence="7 9" id="KW-0472">Membrane</keyword>
<reference evidence="11 12" key="1">
    <citation type="submission" date="2023-08" db="EMBL/GenBank/DDBJ databases">
        <title>Comparative genomics and taxonomic characterization of three novel marine species of genus Marivirga.</title>
        <authorList>
            <person name="Muhammad N."/>
            <person name="Kim S.-G."/>
        </authorList>
    </citation>
    <scope>NUCLEOTIDE SEQUENCE [LARGE SCALE GENOMIC DNA]</scope>
    <source>
        <strain evidence="11 12">BDSF4-3</strain>
    </source>
</reference>
<dbReference type="SMART" id="SM00924">
    <property type="entry name" value="MgtE_N"/>
    <property type="match status" value="1"/>
</dbReference>
<dbReference type="InterPro" id="IPR046342">
    <property type="entry name" value="CBS_dom_sf"/>
</dbReference>
<dbReference type="InterPro" id="IPR036739">
    <property type="entry name" value="SLC41_membr_dom_sf"/>
</dbReference>
<organism evidence="11 12">
    <name type="scientific">Marivirga salinarum</name>
    <dbReference type="NCBI Taxonomy" id="3059078"/>
    <lineage>
        <taxon>Bacteria</taxon>
        <taxon>Pseudomonadati</taxon>
        <taxon>Bacteroidota</taxon>
        <taxon>Cytophagia</taxon>
        <taxon>Cytophagales</taxon>
        <taxon>Marivirgaceae</taxon>
        <taxon>Marivirga</taxon>
    </lineage>
</organism>
<dbReference type="GO" id="GO:0015095">
    <property type="term" value="F:magnesium ion transmembrane transporter activity"/>
    <property type="evidence" value="ECO:0007669"/>
    <property type="project" value="UniProtKB-UniRule"/>
</dbReference>
<dbReference type="NCBIfam" id="TIGR00400">
    <property type="entry name" value="mgtE"/>
    <property type="match status" value="1"/>
</dbReference>
<comment type="subunit">
    <text evidence="9">Homodimer.</text>
</comment>
<dbReference type="PROSITE" id="PS51371">
    <property type="entry name" value="CBS"/>
    <property type="match status" value="2"/>
</dbReference>
<feature type="transmembrane region" description="Helical" evidence="9">
    <location>
        <begin position="437"/>
        <end position="458"/>
    </location>
</feature>
<dbReference type="GO" id="GO:0046872">
    <property type="term" value="F:metal ion binding"/>
    <property type="evidence" value="ECO:0007669"/>
    <property type="project" value="UniProtKB-KW"/>
</dbReference>
<feature type="transmembrane region" description="Helical" evidence="9">
    <location>
        <begin position="397"/>
        <end position="417"/>
    </location>
</feature>
<keyword evidence="6 9" id="KW-1133">Transmembrane helix</keyword>
<dbReference type="SUPFAM" id="SSF158791">
    <property type="entry name" value="MgtE N-terminal domain-like"/>
    <property type="match status" value="1"/>
</dbReference>
<evidence type="ECO:0000256" key="5">
    <source>
        <dbReference type="ARBA" id="ARBA00022842"/>
    </source>
</evidence>
<keyword evidence="8" id="KW-0129">CBS domain</keyword>
<dbReference type="InterPro" id="IPR000644">
    <property type="entry name" value="CBS_dom"/>
</dbReference>